<proteinExistence type="inferred from homology"/>
<sequence>MKCPNCGKKISKTWLSKTGSCPNCGAKLVATRGITRDSIIKIANDEGISFEEYDFKPNELYAADEAFFTGTAAEVTPIREVDGKPIGGGKRGPTTEKLQQIFFNTVRGKEPKYEFWLDYVGK</sequence>
<name>X1QN71_9ZZZZ</name>
<dbReference type="InterPro" id="IPR050571">
    <property type="entry name" value="Class-IV_PLP-Dep_Aminotrnsfr"/>
</dbReference>
<dbReference type="InterPro" id="IPR043132">
    <property type="entry name" value="BCAT-like_C"/>
</dbReference>
<accession>X1QN71</accession>
<evidence type="ECO:0008006" key="3">
    <source>
        <dbReference type="Google" id="ProtNLM"/>
    </source>
</evidence>
<dbReference type="AlphaFoldDB" id="X1QN71"/>
<dbReference type="PANTHER" id="PTHR42743:SF11">
    <property type="entry name" value="AMINODEOXYCHORISMATE LYASE"/>
    <property type="match status" value="1"/>
</dbReference>
<reference evidence="2" key="1">
    <citation type="journal article" date="2014" name="Front. Microbiol.">
        <title>High frequency of phylogenetically diverse reductive dehalogenase-homologous genes in deep subseafloor sedimentary metagenomes.</title>
        <authorList>
            <person name="Kawai M."/>
            <person name="Futagami T."/>
            <person name="Toyoda A."/>
            <person name="Takaki Y."/>
            <person name="Nishi S."/>
            <person name="Hori S."/>
            <person name="Arai W."/>
            <person name="Tsubouchi T."/>
            <person name="Morono Y."/>
            <person name="Uchiyama I."/>
            <person name="Ito T."/>
            <person name="Fujiyama A."/>
            <person name="Inagaki F."/>
            <person name="Takami H."/>
        </authorList>
    </citation>
    <scope>NUCLEOTIDE SEQUENCE</scope>
    <source>
        <strain evidence="2">Expedition CK06-06</strain>
    </source>
</reference>
<evidence type="ECO:0000256" key="1">
    <source>
        <dbReference type="ARBA" id="ARBA00009320"/>
    </source>
</evidence>
<dbReference type="SUPFAM" id="SSF56752">
    <property type="entry name" value="D-aminoacid aminotransferase-like PLP-dependent enzymes"/>
    <property type="match status" value="1"/>
</dbReference>
<dbReference type="Pfam" id="PF01063">
    <property type="entry name" value="Aminotran_4"/>
    <property type="match status" value="1"/>
</dbReference>
<evidence type="ECO:0000313" key="2">
    <source>
        <dbReference type="EMBL" id="GAI52435.1"/>
    </source>
</evidence>
<dbReference type="EMBL" id="BARV01033646">
    <property type="protein sequence ID" value="GAI52435.1"/>
    <property type="molecule type" value="Genomic_DNA"/>
</dbReference>
<protein>
    <recommendedName>
        <fullName evidence="3">Branched-chain amino acid aminotransferase</fullName>
    </recommendedName>
</protein>
<dbReference type="GO" id="GO:0046394">
    <property type="term" value="P:carboxylic acid biosynthetic process"/>
    <property type="evidence" value="ECO:0007669"/>
    <property type="project" value="UniProtKB-ARBA"/>
</dbReference>
<gene>
    <name evidence="2" type="ORF">S06H3_52850</name>
</gene>
<organism evidence="2">
    <name type="scientific">marine sediment metagenome</name>
    <dbReference type="NCBI Taxonomy" id="412755"/>
    <lineage>
        <taxon>unclassified sequences</taxon>
        <taxon>metagenomes</taxon>
        <taxon>ecological metagenomes</taxon>
    </lineage>
</organism>
<dbReference type="InterPro" id="IPR001544">
    <property type="entry name" value="Aminotrans_IV"/>
</dbReference>
<dbReference type="GO" id="GO:0003824">
    <property type="term" value="F:catalytic activity"/>
    <property type="evidence" value="ECO:0007669"/>
    <property type="project" value="InterPro"/>
</dbReference>
<dbReference type="GO" id="GO:0005829">
    <property type="term" value="C:cytosol"/>
    <property type="evidence" value="ECO:0007669"/>
    <property type="project" value="TreeGrafter"/>
</dbReference>
<comment type="similarity">
    <text evidence="1">Belongs to the class-IV pyridoxal-phosphate-dependent aminotransferase family.</text>
</comment>
<dbReference type="Gene3D" id="3.20.10.10">
    <property type="entry name" value="D-amino Acid Aminotransferase, subunit A, domain 2"/>
    <property type="match status" value="1"/>
</dbReference>
<dbReference type="PANTHER" id="PTHR42743">
    <property type="entry name" value="AMINO-ACID AMINOTRANSFERASE"/>
    <property type="match status" value="1"/>
</dbReference>
<comment type="caution">
    <text evidence="2">The sequence shown here is derived from an EMBL/GenBank/DDBJ whole genome shotgun (WGS) entry which is preliminary data.</text>
</comment>
<dbReference type="InterPro" id="IPR036038">
    <property type="entry name" value="Aminotransferase-like"/>
</dbReference>